<evidence type="ECO:0000313" key="3">
    <source>
        <dbReference type="Proteomes" id="UP000467132"/>
    </source>
</evidence>
<feature type="transmembrane region" description="Helical" evidence="1">
    <location>
        <begin position="113"/>
        <end position="129"/>
    </location>
</feature>
<dbReference type="EMBL" id="QXXA01000007">
    <property type="protein sequence ID" value="NBI06786.1"/>
    <property type="molecule type" value="Genomic_DNA"/>
</dbReference>
<keyword evidence="1" id="KW-0812">Transmembrane</keyword>
<feature type="transmembrane region" description="Helical" evidence="1">
    <location>
        <begin position="7"/>
        <end position="25"/>
    </location>
</feature>
<proteinExistence type="predicted"/>
<comment type="caution">
    <text evidence="2">The sequence shown here is derived from an EMBL/GenBank/DDBJ whole genome shotgun (WGS) entry which is preliminary data.</text>
</comment>
<name>A0A845QZ53_9CLOT</name>
<accession>A0A845QZ53</accession>
<dbReference type="Proteomes" id="UP000467132">
    <property type="component" value="Unassembled WGS sequence"/>
</dbReference>
<sequence length="228" mass="27240">MEKNMKKIILGFIFIISLNISLLFLDVQMATFDIKFYEKKFEEYNVYKKTNIQKEDLKKVTIQMLDYMKGKRENLIIETNIGQEKEIVFGERERLHMVDVKNLFEIGFKIRDISIIIFLITFIIFIKYYKNILYKLLLFSATIPMIAMVIFGILISIDFSKYFTIFHEILFTNDLWLLNPKTDILIQMLPLNFFYSISIRILTYFILQLILIFILGFGLKEKNKVIND</sequence>
<dbReference type="NCBIfam" id="TIGR01906">
    <property type="entry name" value="integ_TIGR01906"/>
    <property type="match status" value="1"/>
</dbReference>
<reference evidence="2 3" key="1">
    <citation type="submission" date="2018-08" db="EMBL/GenBank/DDBJ databases">
        <title>Murine metabolic-syndrome-specific gut microbial biobank.</title>
        <authorList>
            <person name="Liu C."/>
        </authorList>
    </citation>
    <scope>NUCLEOTIDE SEQUENCE [LARGE SCALE GENOMIC DNA]</scope>
    <source>
        <strain evidence="2 3">583</strain>
    </source>
</reference>
<feature type="transmembrane region" description="Helical" evidence="1">
    <location>
        <begin position="193"/>
        <end position="219"/>
    </location>
</feature>
<dbReference type="Pfam" id="PF07314">
    <property type="entry name" value="Lit"/>
    <property type="match status" value="1"/>
</dbReference>
<dbReference type="AlphaFoldDB" id="A0A845QZ53"/>
<keyword evidence="1" id="KW-1133">Transmembrane helix</keyword>
<evidence type="ECO:0000313" key="2">
    <source>
        <dbReference type="EMBL" id="NBI06786.1"/>
    </source>
</evidence>
<feature type="transmembrane region" description="Helical" evidence="1">
    <location>
        <begin position="136"/>
        <end position="157"/>
    </location>
</feature>
<gene>
    <name evidence="2" type="ORF">D3Z33_07915</name>
</gene>
<protein>
    <submittedName>
        <fullName evidence="2">TIGR01906 family membrane protein</fullName>
    </submittedName>
</protein>
<evidence type="ECO:0000256" key="1">
    <source>
        <dbReference type="SAM" id="Phobius"/>
    </source>
</evidence>
<keyword evidence="3" id="KW-1185">Reference proteome</keyword>
<dbReference type="InterPro" id="IPR010178">
    <property type="entry name" value="Lit"/>
</dbReference>
<organism evidence="2 3">
    <name type="scientific">Senegalia massiliensis</name>
    <dbReference type="NCBI Taxonomy" id="1720316"/>
    <lineage>
        <taxon>Bacteria</taxon>
        <taxon>Bacillati</taxon>
        <taxon>Bacillota</taxon>
        <taxon>Clostridia</taxon>
        <taxon>Eubacteriales</taxon>
        <taxon>Clostridiaceae</taxon>
        <taxon>Senegalia</taxon>
    </lineage>
</organism>
<keyword evidence="1" id="KW-0472">Membrane</keyword>